<proteinExistence type="predicted"/>
<protein>
    <submittedName>
        <fullName evidence="1">Uncharacterized protein</fullName>
    </submittedName>
</protein>
<evidence type="ECO:0000313" key="1">
    <source>
        <dbReference type="EMBL" id="JAH58740.1"/>
    </source>
</evidence>
<reference evidence="1" key="1">
    <citation type="submission" date="2014-11" db="EMBL/GenBank/DDBJ databases">
        <authorList>
            <person name="Amaro Gonzalez C."/>
        </authorList>
    </citation>
    <scope>NUCLEOTIDE SEQUENCE</scope>
</reference>
<organism evidence="1">
    <name type="scientific">Anguilla anguilla</name>
    <name type="common">European freshwater eel</name>
    <name type="synonym">Muraena anguilla</name>
    <dbReference type="NCBI Taxonomy" id="7936"/>
    <lineage>
        <taxon>Eukaryota</taxon>
        <taxon>Metazoa</taxon>
        <taxon>Chordata</taxon>
        <taxon>Craniata</taxon>
        <taxon>Vertebrata</taxon>
        <taxon>Euteleostomi</taxon>
        <taxon>Actinopterygii</taxon>
        <taxon>Neopterygii</taxon>
        <taxon>Teleostei</taxon>
        <taxon>Anguilliformes</taxon>
        <taxon>Anguillidae</taxon>
        <taxon>Anguilla</taxon>
    </lineage>
</organism>
<sequence length="54" mass="6177">MLKQFYCFFVAWTGSMPTYICSILRRYQHSSALGPPFPAGFVSHMSIREAALNF</sequence>
<reference evidence="1" key="2">
    <citation type="journal article" date="2015" name="Fish Shellfish Immunol.">
        <title>Early steps in the European eel (Anguilla anguilla)-Vibrio vulnificus interaction in the gills: Role of the RtxA13 toxin.</title>
        <authorList>
            <person name="Callol A."/>
            <person name="Pajuelo D."/>
            <person name="Ebbesson L."/>
            <person name="Teles M."/>
            <person name="MacKenzie S."/>
            <person name="Amaro C."/>
        </authorList>
    </citation>
    <scope>NUCLEOTIDE SEQUENCE</scope>
</reference>
<dbReference type="AlphaFoldDB" id="A0A0E9U0P8"/>
<accession>A0A0E9U0P8</accession>
<dbReference type="EMBL" id="GBXM01049837">
    <property type="protein sequence ID" value="JAH58740.1"/>
    <property type="molecule type" value="Transcribed_RNA"/>
</dbReference>
<name>A0A0E9U0P8_ANGAN</name>